<evidence type="ECO:0000256" key="7">
    <source>
        <dbReference type="HAMAP-Rule" id="MF_00672"/>
    </source>
</evidence>
<feature type="transmembrane region" description="Helical" evidence="7">
    <location>
        <begin position="58"/>
        <end position="80"/>
    </location>
</feature>
<evidence type="ECO:0000256" key="3">
    <source>
        <dbReference type="ARBA" id="ARBA00022519"/>
    </source>
</evidence>
<feature type="region of interest" description="Disordered" evidence="8">
    <location>
        <begin position="1"/>
        <end position="29"/>
    </location>
</feature>
<dbReference type="STRING" id="1008459.TASI_0803"/>
<comment type="similarity">
    <text evidence="7">Belongs to the UPF0761 family.</text>
</comment>
<dbReference type="InterPro" id="IPR017039">
    <property type="entry name" value="Virul_fac_BrkB"/>
</dbReference>
<feature type="transmembrane region" description="Helical" evidence="7">
    <location>
        <begin position="273"/>
        <end position="294"/>
    </location>
</feature>
<keyword evidence="3 7" id="KW-0997">Cell inner membrane</keyword>
<evidence type="ECO:0000256" key="6">
    <source>
        <dbReference type="ARBA" id="ARBA00023136"/>
    </source>
</evidence>
<dbReference type="PANTHER" id="PTHR30213:SF0">
    <property type="entry name" value="UPF0761 MEMBRANE PROTEIN YIHY"/>
    <property type="match status" value="1"/>
</dbReference>
<evidence type="ECO:0000256" key="2">
    <source>
        <dbReference type="ARBA" id="ARBA00022475"/>
    </source>
</evidence>
<feature type="transmembrane region" description="Helical" evidence="7">
    <location>
        <begin position="201"/>
        <end position="221"/>
    </location>
</feature>
<sequence>MSDLIDEDEQLEDIQDAHELQEHSSLEDKKSKKSFKETVSYIYNRVLKENITQVAGTLTYTTVLAVVPLLAVILSLFTAFPMFHTIQGDLQTYMTSNLMPESLSDQIMNYLNQFAESARGMTVVGSVFLVITSIMLMKTIDEVLNKMFRVTKQRPLWIRILIYWAVLSVGPFVFGASIWASTYVTRAKLGVGMDLSVIQNLFGTIFPFILSFISFSLIYKIVPNRQVHWKDALIGGATSALLFEGLKFGFTYYITKFPSYTLIYGTFATIPLFLLWIYISWIIILAGALLVALLPQLRYGFDYTYNKIGADFTQSVRILRLLNNSRNDNPPGKSTNTIVHEVHGEIAHTLMLLDKLKTLGYIVNTDGKRSERWVIASDYDMDMSKLKDMFLLNKSINDKVDNNMKKQMARLILDEHVTLGELIPSNTRNESLPTKQNLLISDISTTV</sequence>
<dbReference type="eggNOG" id="COG1295">
    <property type="taxonomic scope" value="Bacteria"/>
</dbReference>
<reference evidence="9 10" key="2">
    <citation type="journal article" date="2012" name="PLoS ONE">
        <title>Genomic characterization of the taylorella genus.</title>
        <authorList>
            <person name="Hebert L."/>
            <person name="Moumen B."/>
            <person name="Pons N."/>
            <person name="Duquesne F."/>
            <person name="Breuil M.F."/>
            <person name="Goux D."/>
            <person name="Batto J.M."/>
            <person name="Laugier C."/>
            <person name="Renault P."/>
            <person name="Petry S."/>
        </authorList>
    </citation>
    <scope>NUCLEOTIDE SEQUENCE [LARGE SCALE GENOMIC DNA]</scope>
    <source>
        <strain evidence="9 10">MCE3</strain>
    </source>
</reference>
<reference key="1">
    <citation type="submission" date="2011-09" db="EMBL/GenBank/DDBJ databases">
        <title>Genomic characterization of the Taylorella genus.</title>
        <authorList>
            <person name="Hebert L."/>
            <person name="Moumen B."/>
            <person name="Pons N."/>
            <person name="Duquesne F."/>
            <person name="Breuil M.-F."/>
            <person name="Goux D."/>
            <person name="Batto J.-M."/>
            <person name="Renault P."/>
            <person name="Laugier C."/>
            <person name="Petry S."/>
        </authorList>
    </citation>
    <scope>NUCLEOTIDE SEQUENCE</scope>
    <source>
        <strain>MCE3</strain>
    </source>
</reference>
<keyword evidence="2 7" id="KW-1003">Cell membrane</keyword>
<evidence type="ECO:0000256" key="8">
    <source>
        <dbReference type="SAM" id="MobiDB-lite"/>
    </source>
</evidence>
<keyword evidence="10" id="KW-1185">Reference proteome</keyword>
<feature type="compositionally biased region" description="Basic and acidic residues" evidence="8">
    <location>
        <begin position="15"/>
        <end position="29"/>
    </location>
</feature>
<protein>
    <recommendedName>
        <fullName evidence="7">UPF0761 membrane protein TASI_0803</fullName>
    </recommendedName>
</protein>
<comment type="subcellular location">
    <subcellularLocation>
        <location evidence="7">Cell inner membrane</location>
        <topology evidence="7">Multi-pass membrane protein</topology>
    </subcellularLocation>
    <subcellularLocation>
        <location evidence="1">Cell membrane</location>
        <topology evidence="1">Multi-pass membrane protein</topology>
    </subcellularLocation>
</comment>
<evidence type="ECO:0000256" key="1">
    <source>
        <dbReference type="ARBA" id="ARBA00004651"/>
    </source>
</evidence>
<feature type="transmembrane region" description="Helical" evidence="7">
    <location>
        <begin position="118"/>
        <end position="136"/>
    </location>
</feature>
<feature type="transmembrane region" description="Helical" evidence="7">
    <location>
        <begin position="233"/>
        <end position="253"/>
    </location>
</feature>
<dbReference type="OrthoDB" id="9808671at2"/>
<evidence type="ECO:0000256" key="5">
    <source>
        <dbReference type="ARBA" id="ARBA00022989"/>
    </source>
</evidence>
<dbReference type="AlphaFoldDB" id="G4QB32"/>
<feature type="compositionally biased region" description="Acidic residues" evidence="8">
    <location>
        <begin position="1"/>
        <end position="14"/>
    </location>
</feature>
<dbReference type="InterPro" id="IPR023679">
    <property type="entry name" value="UPF0761_bac"/>
</dbReference>
<dbReference type="EMBL" id="CP003059">
    <property type="protein sequence ID" value="AEP36573.1"/>
    <property type="molecule type" value="Genomic_DNA"/>
</dbReference>
<dbReference type="RefSeq" id="WP_014111469.1">
    <property type="nucleotide sequence ID" value="NC_016043.1"/>
</dbReference>
<proteinExistence type="inferred from homology"/>
<dbReference type="HAMAP" id="MF_00672">
    <property type="entry name" value="UPF0761"/>
    <property type="match status" value="1"/>
</dbReference>
<dbReference type="KEGG" id="tas:TASI_0803"/>
<evidence type="ECO:0000256" key="4">
    <source>
        <dbReference type="ARBA" id="ARBA00022692"/>
    </source>
</evidence>
<organism evidence="9 10">
    <name type="scientific">Taylorella asinigenitalis (strain MCE3)</name>
    <dbReference type="NCBI Taxonomy" id="1008459"/>
    <lineage>
        <taxon>Bacteria</taxon>
        <taxon>Pseudomonadati</taxon>
        <taxon>Pseudomonadota</taxon>
        <taxon>Betaproteobacteria</taxon>
        <taxon>Burkholderiales</taxon>
        <taxon>Alcaligenaceae</taxon>
        <taxon>Taylorella</taxon>
    </lineage>
</organism>
<name>G4QB32_TAYAM</name>
<keyword evidence="6 7" id="KW-0472">Membrane</keyword>
<keyword evidence="4 7" id="KW-0812">Transmembrane</keyword>
<accession>G4QB32</accession>
<feature type="transmembrane region" description="Helical" evidence="7">
    <location>
        <begin position="156"/>
        <end position="181"/>
    </location>
</feature>
<dbReference type="PANTHER" id="PTHR30213">
    <property type="entry name" value="INNER MEMBRANE PROTEIN YHJD"/>
    <property type="match status" value="1"/>
</dbReference>
<gene>
    <name evidence="9" type="ordered locus">TASI_0803</name>
</gene>
<evidence type="ECO:0000313" key="9">
    <source>
        <dbReference type="EMBL" id="AEP36573.1"/>
    </source>
</evidence>
<dbReference type="Proteomes" id="UP000009284">
    <property type="component" value="Chromosome"/>
</dbReference>
<dbReference type="GO" id="GO:0005886">
    <property type="term" value="C:plasma membrane"/>
    <property type="evidence" value="ECO:0007669"/>
    <property type="project" value="UniProtKB-SubCell"/>
</dbReference>
<dbReference type="Pfam" id="PF03631">
    <property type="entry name" value="Virul_fac_BrkB"/>
    <property type="match status" value="1"/>
</dbReference>
<evidence type="ECO:0000313" key="10">
    <source>
        <dbReference type="Proteomes" id="UP000009284"/>
    </source>
</evidence>
<dbReference type="HOGENOM" id="CLU_032288_1_2_4"/>
<dbReference type="NCBIfam" id="TIGR00765">
    <property type="entry name" value="yihY_not_rbn"/>
    <property type="match status" value="1"/>
</dbReference>
<keyword evidence="5 7" id="KW-1133">Transmembrane helix</keyword>